<organism evidence="2 3">
    <name type="scientific">Paenisporosarcina cavernae</name>
    <dbReference type="NCBI Taxonomy" id="2320858"/>
    <lineage>
        <taxon>Bacteria</taxon>
        <taxon>Bacillati</taxon>
        <taxon>Bacillota</taxon>
        <taxon>Bacilli</taxon>
        <taxon>Bacillales</taxon>
        <taxon>Caryophanaceae</taxon>
        <taxon>Paenisporosarcina</taxon>
    </lineage>
</organism>
<dbReference type="KEGG" id="paek:D3873_11885"/>
<dbReference type="RefSeq" id="WP_119884214.1">
    <property type="nucleotide sequence ID" value="NZ_CP032418.1"/>
</dbReference>
<sequence>MFDQDFEDASFFRNILSKKWVAIPLILIVIALFAFIPPKVIESTSLDSMTIDEELKAVHDVKAMETRLFNDMERPLVLGYGLESYSNEDGAIHAEVNAYTIFGITYATIEQINEGYVVHFFGKK</sequence>
<accession>A0A385YX62</accession>
<feature type="transmembrane region" description="Helical" evidence="1">
    <location>
        <begin position="20"/>
        <end position="36"/>
    </location>
</feature>
<dbReference type="Proteomes" id="UP000265725">
    <property type="component" value="Chromosome"/>
</dbReference>
<keyword evidence="1" id="KW-0472">Membrane</keyword>
<evidence type="ECO:0000256" key="1">
    <source>
        <dbReference type="SAM" id="Phobius"/>
    </source>
</evidence>
<reference evidence="3" key="1">
    <citation type="submission" date="2018-09" db="EMBL/GenBank/DDBJ databases">
        <authorList>
            <person name="Zhu H."/>
        </authorList>
    </citation>
    <scope>NUCLEOTIDE SEQUENCE [LARGE SCALE GENOMIC DNA]</scope>
    <source>
        <strain evidence="3">K2R23-3</strain>
    </source>
</reference>
<evidence type="ECO:0000313" key="3">
    <source>
        <dbReference type="Proteomes" id="UP000265725"/>
    </source>
</evidence>
<keyword evidence="1" id="KW-1133">Transmembrane helix</keyword>
<dbReference type="AlphaFoldDB" id="A0A385YX62"/>
<protein>
    <submittedName>
        <fullName evidence="2">Uncharacterized protein</fullName>
    </submittedName>
</protein>
<evidence type="ECO:0000313" key="2">
    <source>
        <dbReference type="EMBL" id="AYC30497.1"/>
    </source>
</evidence>
<name>A0A385YX62_9BACL</name>
<gene>
    <name evidence="2" type="ORF">D3873_11885</name>
</gene>
<dbReference type="EMBL" id="CP032418">
    <property type="protein sequence ID" value="AYC30497.1"/>
    <property type="molecule type" value="Genomic_DNA"/>
</dbReference>
<keyword evidence="3" id="KW-1185">Reference proteome</keyword>
<keyword evidence="1" id="KW-0812">Transmembrane</keyword>
<proteinExistence type="predicted"/>